<feature type="domain" description="eCIS core" evidence="1">
    <location>
        <begin position="204"/>
        <end position="281"/>
    </location>
</feature>
<proteinExistence type="predicted"/>
<sequence length="784" mass="82924">MTAQRQAVQVPLRAATLDRQEVERVQIQRQAVAEQLSALLQVQGAPVQREVHPVSTKPQTASDWVTVMRHQAEQVEGKALDSRQYAQFTALQRQVAQTLAQGFRSDRGPVQARYDTYGEHLATLQRHEISAPVSRVVLGMVPAGERLALQRAVDAAVQRYESEAQQAATWAQRQSLQRQLAELDAEATQPVLQRIQERRGAGNPLPEAIQRHLEQGLNHDLSKVRVHDDAEADQLAKGVNAIAFTTGTDIFFQSGRFNPNSQSGLELLAHEVTHTVQQAQGRVGPGVDPDAGLEAEARTMGTKLAQVMPSAKGLLPPNPHAPGVYSKAAALQRVQDGAVQQVALKPLYDLYPQTVQRLGNPFSWAADQVKAGAQALADQGKAMIAGALTALPGYRELCLAFGKDLVTGKTMAGNPSAILDALAGWVPGPLKDILKAVKETNAIPKAWAWFSAELRKLDLGGALGEIGQAIGKADLGAAKNAVTRRISGLKNLIVGSARKIADIGLTALAAGLGPVGQQVVAKLRGSGDVIIQVLKNPGKFAQNLVQAVKGGFKTFSANAPRHLQNGLGQWLTGSTGIAFPVKFDLQGVFLTALSVMGLTYQAMRGRLVKALGPGGQEKVTKAEATVQVLQTMKGGLHKAEEVNAQKGDVGQEITSGIKGEVTKSLVLAGVQKLVTMLIPGGGFINAIIGAFQTVQTVVQQAAQIGAVITNALGSISAIAAGNISGAVGFIDRALGGAIPVALAWLSKVVGLGNFGGKVRAVINKTRAKLDQVLDKLDTVGKLRQ</sequence>
<evidence type="ECO:0000259" key="1">
    <source>
        <dbReference type="Pfam" id="PF13699"/>
    </source>
</evidence>
<dbReference type="RefSeq" id="WP_380057959.1">
    <property type="nucleotide sequence ID" value="NZ_JBHSWB010000001.1"/>
</dbReference>
<dbReference type="Pfam" id="PF13699">
    <property type="entry name" value="eCIS_core"/>
    <property type="match status" value="1"/>
</dbReference>
<dbReference type="EMBL" id="JBHSWB010000001">
    <property type="protein sequence ID" value="MFC6662217.1"/>
    <property type="molecule type" value="Genomic_DNA"/>
</dbReference>
<comment type="caution">
    <text evidence="2">The sequence shown here is derived from an EMBL/GenBank/DDBJ whole genome shotgun (WGS) entry which is preliminary data.</text>
</comment>
<keyword evidence="3" id="KW-1185">Reference proteome</keyword>
<dbReference type="InterPro" id="IPR025295">
    <property type="entry name" value="eCIS_core_dom"/>
</dbReference>
<evidence type="ECO:0000313" key="2">
    <source>
        <dbReference type="EMBL" id="MFC6662217.1"/>
    </source>
</evidence>
<reference evidence="3" key="1">
    <citation type="journal article" date="2019" name="Int. J. Syst. Evol. Microbiol.">
        <title>The Global Catalogue of Microorganisms (GCM) 10K type strain sequencing project: providing services to taxonomists for standard genome sequencing and annotation.</title>
        <authorList>
            <consortium name="The Broad Institute Genomics Platform"/>
            <consortium name="The Broad Institute Genome Sequencing Center for Infectious Disease"/>
            <person name="Wu L."/>
            <person name="Ma J."/>
        </authorList>
    </citation>
    <scope>NUCLEOTIDE SEQUENCE [LARGE SCALE GENOMIC DNA]</scope>
    <source>
        <strain evidence="3">CCUG 63830</strain>
    </source>
</reference>
<accession>A0ABW1ZPL8</accession>
<organism evidence="2 3">
    <name type="scientific">Deinococcus multiflagellatus</name>
    <dbReference type="NCBI Taxonomy" id="1656887"/>
    <lineage>
        <taxon>Bacteria</taxon>
        <taxon>Thermotogati</taxon>
        <taxon>Deinococcota</taxon>
        <taxon>Deinococci</taxon>
        <taxon>Deinococcales</taxon>
        <taxon>Deinococcaceae</taxon>
        <taxon>Deinococcus</taxon>
    </lineage>
</organism>
<dbReference type="Proteomes" id="UP001596317">
    <property type="component" value="Unassembled WGS sequence"/>
</dbReference>
<gene>
    <name evidence="2" type="ORF">ACFP90_19230</name>
</gene>
<protein>
    <submittedName>
        <fullName evidence="2">DUF4157 domain-containing protein</fullName>
    </submittedName>
</protein>
<name>A0ABW1ZPL8_9DEIO</name>
<evidence type="ECO:0000313" key="3">
    <source>
        <dbReference type="Proteomes" id="UP001596317"/>
    </source>
</evidence>